<evidence type="ECO:0000256" key="1">
    <source>
        <dbReference type="ARBA" id="ARBA00004141"/>
    </source>
</evidence>
<dbReference type="InterPro" id="IPR004995">
    <property type="entry name" value="Spore_Ger"/>
</dbReference>
<evidence type="ECO:0000256" key="2">
    <source>
        <dbReference type="ARBA" id="ARBA00005278"/>
    </source>
</evidence>
<dbReference type="Pfam" id="PF03323">
    <property type="entry name" value="GerA"/>
    <property type="match status" value="1"/>
</dbReference>
<dbReference type="PANTHER" id="PTHR22550">
    <property type="entry name" value="SPORE GERMINATION PROTEIN"/>
    <property type="match status" value="1"/>
</dbReference>
<name>A0ABW4KI63_9BACI</name>
<evidence type="ECO:0000313" key="6">
    <source>
        <dbReference type="EMBL" id="MFD1706436.1"/>
    </source>
</evidence>
<dbReference type="PANTHER" id="PTHR22550:SF5">
    <property type="entry name" value="LEUCINE ZIPPER PROTEIN 4"/>
    <property type="match status" value="1"/>
</dbReference>
<reference evidence="7" key="1">
    <citation type="journal article" date="2019" name="Int. J. Syst. Evol. Microbiol.">
        <title>The Global Catalogue of Microorganisms (GCM) 10K type strain sequencing project: providing services to taxonomists for standard genome sequencing and annotation.</title>
        <authorList>
            <consortium name="The Broad Institute Genomics Platform"/>
            <consortium name="The Broad Institute Genome Sequencing Center for Infectious Disease"/>
            <person name="Wu L."/>
            <person name="Ma J."/>
        </authorList>
    </citation>
    <scope>NUCLEOTIDE SEQUENCE [LARGE SCALE GENOMIC DNA]</scope>
    <source>
        <strain evidence="7">CGMCC 1.12295</strain>
    </source>
</reference>
<evidence type="ECO:0000256" key="4">
    <source>
        <dbReference type="PIRNR" id="PIRNR005690"/>
    </source>
</evidence>
<comment type="caution">
    <text evidence="6">The sequence shown here is derived from an EMBL/GenBank/DDBJ whole genome shotgun (WGS) entry which is preliminary data.</text>
</comment>
<proteinExistence type="inferred from homology"/>
<evidence type="ECO:0000256" key="3">
    <source>
        <dbReference type="ARBA" id="ARBA00023136"/>
    </source>
</evidence>
<keyword evidence="5" id="KW-1133">Transmembrane helix</keyword>
<dbReference type="Proteomes" id="UP001597301">
    <property type="component" value="Unassembled WGS sequence"/>
</dbReference>
<feature type="transmembrane region" description="Helical" evidence="5">
    <location>
        <begin position="344"/>
        <end position="363"/>
    </location>
</feature>
<gene>
    <name evidence="6" type="ORF">ACFSCZ_06665</name>
</gene>
<organism evidence="6 7">
    <name type="scientific">Siminovitchia sediminis</name>
    <dbReference type="NCBI Taxonomy" id="1274353"/>
    <lineage>
        <taxon>Bacteria</taxon>
        <taxon>Bacillati</taxon>
        <taxon>Bacillota</taxon>
        <taxon>Bacilli</taxon>
        <taxon>Bacillales</taxon>
        <taxon>Bacillaceae</taxon>
        <taxon>Siminovitchia</taxon>
    </lineage>
</organism>
<dbReference type="EMBL" id="JBHUEO010000013">
    <property type="protein sequence ID" value="MFD1706436.1"/>
    <property type="molecule type" value="Genomic_DNA"/>
</dbReference>
<keyword evidence="5" id="KW-0812">Transmembrane</keyword>
<dbReference type="PIRSF" id="PIRSF005690">
    <property type="entry name" value="GerBA"/>
    <property type="match status" value="1"/>
</dbReference>
<comment type="subcellular location">
    <subcellularLocation>
        <location evidence="4">Cell membrane</location>
    </subcellularLocation>
    <subcellularLocation>
        <location evidence="1">Membrane</location>
        <topology evidence="1">Multi-pass membrane protein</topology>
    </subcellularLocation>
</comment>
<feature type="transmembrane region" description="Helical" evidence="5">
    <location>
        <begin position="402"/>
        <end position="427"/>
    </location>
</feature>
<sequence>MRKKVPIPYTPSETIEWIKKEISSFDIVHKPLEIKGKKMLLVYIKTVVDGVRLQEGIIRPFFELSSTGEVEAYLSSLPNRVNIETKEQLLIELTKGSVLIYVNDQLFLFDFTLVSTDNVLESNVEPTVQGPQLSLSESLMTNVNIIRQRYHQPSLTIEMLDIGQKSNLPLAVIYDQDEVNDLVLKEVLQRVKHIDRDIVQSSSELSTLINHKKFSLIPKLMITERSDRIIYNISAGKVVLMLDGDSNAVIAPGVFFDFMTAIEDSYHAFWISKFALSMRYFALFLCLTLPGLYVAVISYNPDVIRAELALSVAGSRIGVPYASFVEILFMLVVMELLTEASIRLPKAISATATTVGGLILGTAATEAALTSNVMIIIISLVAISTFVVPINEMGLAIRVFRYVILFFASIAGMAGVMLSLVGFVMYLSNVRSFGEPYLRLYYRSRVKEIKGNNS</sequence>
<dbReference type="InterPro" id="IPR050768">
    <property type="entry name" value="UPF0353/GerABKA_families"/>
</dbReference>
<accession>A0ABW4KI63</accession>
<keyword evidence="3 4" id="KW-0472">Membrane</keyword>
<protein>
    <submittedName>
        <fullName evidence="6">Spore germination protein</fullName>
    </submittedName>
</protein>
<feature type="transmembrane region" description="Helical" evidence="5">
    <location>
        <begin position="319"/>
        <end position="337"/>
    </location>
</feature>
<dbReference type="RefSeq" id="WP_380773041.1">
    <property type="nucleotide sequence ID" value="NZ_JBHUEO010000013.1"/>
</dbReference>
<keyword evidence="7" id="KW-1185">Reference proteome</keyword>
<evidence type="ECO:0000313" key="7">
    <source>
        <dbReference type="Proteomes" id="UP001597301"/>
    </source>
</evidence>
<evidence type="ECO:0000256" key="5">
    <source>
        <dbReference type="SAM" id="Phobius"/>
    </source>
</evidence>
<feature type="transmembrane region" description="Helical" evidence="5">
    <location>
        <begin position="369"/>
        <end position="390"/>
    </location>
</feature>
<comment type="similarity">
    <text evidence="2 4">Belongs to the GerABKA family.</text>
</comment>
<feature type="transmembrane region" description="Helical" evidence="5">
    <location>
        <begin position="280"/>
        <end position="299"/>
    </location>
</feature>